<comment type="similarity">
    <text evidence="1">Belongs to the non-flavoprotein flavin reductase family.</text>
</comment>
<evidence type="ECO:0000313" key="4">
    <source>
        <dbReference type="EMBL" id="ALI24630.1"/>
    </source>
</evidence>
<dbReference type="GO" id="GO:0042602">
    <property type="term" value="F:riboflavin reductase (NADPH) activity"/>
    <property type="evidence" value="ECO:0007669"/>
    <property type="project" value="TreeGrafter"/>
</dbReference>
<accession>A0A0N9XBQ8</accession>
<proteinExistence type="inferred from homology"/>
<gene>
    <name evidence="4" type="ORF">XA26_07700</name>
</gene>
<sequence length="205" mass="22014">MPVNRWPGDCVALSWPTGRIWLTTPDEGDTAMTLDNTATLGTRFGRPDPQDMRAVLGHFCTGIAVVTGQDGRRPVGFTCQSITSVSLDPPYVSFCPSRGSSTWPLIRAAGRMCINILADDQQSVCAQFARGSEDKFAGIAWNSAANGAPRLHGTLATIEADLEYEHGAGDHTIVVAHVTALQAHLGRPLLFYRGGYGTLGDRRAE</sequence>
<dbReference type="STRING" id="1766.XA26_07700"/>
<organism evidence="4 5">
    <name type="scientific">Mycolicibacterium fortuitum</name>
    <name type="common">Mycobacterium fortuitum</name>
    <dbReference type="NCBI Taxonomy" id="1766"/>
    <lineage>
        <taxon>Bacteria</taxon>
        <taxon>Bacillati</taxon>
        <taxon>Actinomycetota</taxon>
        <taxon>Actinomycetes</taxon>
        <taxon>Mycobacteriales</taxon>
        <taxon>Mycobacteriaceae</taxon>
        <taxon>Mycolicibacterium</taxon>
    </lineage>
</organism>
<dbReference type="PATRIC" id="fig|1766.6.peg.762"/>
<evidence type="ECO:0000256" key="2">
    <source>
        <dbReference type="ARBA" id="ARBA00023002"/>
    </source>
</evidence>
<dbReference type="Proteomes" id="UP000057134">
    <property type="component" value="Chromosome"/>
</dbReference>
<dbReference type="InterPro" id="IPR002563">
    <property type="entry name" value="Flavin_Rdtase-like_dom"/>
</dbReference>
<name>A0A0N9XBQ8_MYCFO</name>
<keyword evidence="2 4" id="KW-0560">Oxidoreductase</keyword>
<dbReference type="KEGG" id="mft:XA26_07700"/>
<dbReference type="InterPro" id="IPR012349">
    <property type="entry name" value="Split_barrel_FMN-bd"/>
</dbReference>
<dbReference type="InterPro" id="IPR050268">
    <property type="entry name" value="NADH-dep_flavin_reductase"/>
</dbReference>
<dbReference type="PANTHER" id="PTHR30466:SF11">
    <property type="entry name" value="FLAVIN-DEPENDENT MONOOXYGENASE, REDUCTASE SUBUNIT HSAB"/>
    <property type="match status" value="1"/>
</dbReference>
<dbReference type="SUPFAM" id="SSF50475">
    <property type="entry name" value="FMN-binding split barrel"/>
    <property type="match status" value="1"/>
</dbReference>
<dbReference type="GO" id="GO:0004497">
    <property type="term" value="F:monooxygenase activity"/>
    <property type="evidence" value="ECO:0007669"/>
    <property type="project" value="UniProtKB-KW"/>
</dbReference>
<feature type="domain" description="Flavin reductase like" evidence="3">
    <location>
        <begin position="56"/>
        <end position="198"/>
    </location>
</feature>
<keyword evidence="5" id="KW-1185">Reference proteome</keyword>
<protein>
    <submittedName>
        <fullName evidence="4">Nitrilotriacetate monooxygenase component B</fullName>
        <ecNumber evidence="4">1.14.13.-</ecNumber>
    </submittedName>
</protein>
<evidence type="ECO:0000259" key="3">
    <source>
        <dbReference type="SMART" id="SM00903"/>
    </source>
</evidence>
<dbReference type="Gene3D" id="2.30.110.10">
    <property type="entry name" value="Electron Transport, Fmn-binding Protein, Chain A"/>
    <property type="match status" value="1"/>
</dbReference>
<dbReference type="PANTHER" id="PTHR30466">
    <property type="entry name" value="FLAVIN REDUCTASE"/>
    <property type="match status" value="1"/>
</dbReference>
<evidence type="ECO:0000256" key="1">
    <source>
        <dbReference type="ARBA" id="ARBA00008898"/>
    </source>
</evidence>
<keyword evidence="4" id="KW-0503">Monooxygenase</keyword>
<dbReference type="GO" id="GO:0010181">
    <property type="term" value="F:FMN binding"/>
    <property type="evidence" value="ECO:0007669"/>
    <property type="project" value="InterPro"/>
</dbReference>
<dbReference type="SMART" id="SM00903">
    <property type="entry name" value="Flavin_Reduct"/>
    <property type="match status" value="1"/>
</dbReference>
<reference evidence="4 5" key="1">
    <citation type="journal article" date="2015" name="MBio">
        <title>Enzymatic Degradation of Phenazines Can Generate Energy and Protect Sensitive Organisms from Toxicity.</title>
        <authorList>
            <person name="Costa K.C."/>
            <person name="Bergkessel M."/>
            <person name="Saunders S."/>
            <person name="Korlach J."/>
            <person name="Newman D.K."/>
        </authorList>
    </citation>
    <scope>NUCLEOTIDE SEQUENCE [LARGE SCALE GENOMIC DNA]</scope>
    <source>
        <strain evidence="4 5">CT6</strain>
    </source>
</reference>
<evidence type="ECO:0000313" key="5">
    <source>
        <dbReference type="Proteomes" id="UP000057134"/>
    </source>
</evidence>
<dbReference type="Pfam" id="PF01613">
    <property type="entry name" value="Flavin_Reduct"/>
    <property type="match status" value="1"/>
</dbReference>
<dbReference type="EC" id="1.14.13.-" evidence="4"/>
<dbReference type="AlphaFoldDB" id="A0A0N9XBQ8"/>
<dbReference type="EMBL" id="CP011269">
    <property type="protein sequence ID" value="ALI24630.1"/>
    <property type="molecule type" value="Genomic_DNA"/>
</dbReference>